<reference evidence="4" key="1">
    <citation type="journal article" date="2015" name="Insect Biochem. Mol. Biol.">
        <title>An insight into the sialome of the horse fly, Tabanus bromius.</title>
        <authorList>
            <person name="Ribeiro J.M."/>
            <person name="Kazimirova M."/>
            <person name="Takac P."/>
            <person name="Andersen J.F."/>
            <person name="Francischetti I.M."/>
        </authorList>
    </citation>
    <scope>NUCLEOTIDE SEQUENCE</scope>
</reference>
<dbReference type="InterPro" id="IPR040079">
    <property type="entry name" value="Glutathione_S-Trfase"/>
</dbReference>
<dbReference type="PANTHER" id="PTHR43969">
    <property type="entry name" value="GLUTATHIONE S TRANSFERASE D10, ISOFORM A-RELATED"/>
    <property type="match status" value="1"/>
</dbReference>
<dbReference type="EMBL" id="GDAI01001335">
    <property type="protein sequence ID" value="JAI16268.1"/>
    <property type="molecule type" value="mRNA"/>
</dbReference>
<dbReference type="PANTHER" id="PTHR43969:SF3">
    <property type="entry name" value="GLUTATHIONE S TRANSFERASE E11, ISOFORM A-RELATED"/>
    <property type="match status" value="1"/>
</dbReference>
<accession>A0A0K8TQ48</accession>
<dbReference type="PROSITE" id="PS50404">
    <property type="entry name" value="GST_NTER"/>
    <property type="match status" value="1"/>
</dbReference>
<dbReference type="Pfam" id="PF13410">
    <property type="entry name" value="GST_C_2"/>
    <property type="match status" value="1"/>
</dbReference>
<dbReference type="Gene3D" id="3.40.30.10">
    <property type="entry name" value="Glutaredoxin"/>
    <property type="match status" value="1"/>
</dbReference>
<feature type="domain" description="GST N-terminal" evidence="2">
    <location>
        <begin position="2"/>
        <end position="83"/>
    </location>
</feature>
<dbReference type="PROSITE" id="PS50405">
    <property type="entry name" value="GST_CTER"/>
    <property type="match status" value="1"/>
</dbReference>
<name>A0A0K8TQ48_TABBR</name>
<dbReference type="InterPro" id="IPR036249">
    <property type="entry name" value="Thioredoxin-like_sf"/>
</dbReference>
<sequence>MPKPILYYAKLSPPSRAVMLTAKEIGVDLELKAINLIKGEHLTPEFIKINPQHTIPTLDDNGIIVYDSHAICSYLVEKYAKSDKLYPKDLVKRAEVDARMHYDSGFLFARLRFLYEPILYHGSTDCSIDKIAYIQKTYDTMEAFLKDSQYLCGQDLTIADFCCIATISSMDDVAPIDPTKYPKLLAWMKRLSGLPYYSSLNEEGAVELKELFKAKLAENRNKG</sequence>
<dbReference type="Pfam" id="PF13417">
    <property type="entry name" value="GST_N_3"/>
    <property type="match status" value="1"/>
</dbReference>
<evidence type="ECO:0000256" key="1">
    <source>
        <dbReference type="ARBA" id="ARBA00011738"/>
    </source>
</evidence>
<dbReference type="InterPro" id="IPR004045">
    <property type="entry name" value="Glutathione_S-Trfase_N"/>
</dbReference>
<dbReference type="AlphaFoldDB" id="A0A0K8TQ48"/>
<feature type="domain" description="GST C-terminal" evidence="3">
    <location>
        <begin position="89"/>
        <end position="216"/>
    </location>
</feature>
<dbReference type="GO" id="GO:0006749">
    <property type="term" value="P:glutathione metabolic process"/>
    <property type="evidence" value="ECO:0007669"/>
    <property type="project" value="TreeGrafter"/>
</dbReference>
<keyword evidence="4" id="KW-0808">Transferase</keyword>
<organism evidence="4">
    <name type="scientific">Tabanus bromius</name>
    <name type="common">Band-eyed brown horse fly</name>
    <dbReference type="NCBI Taxonomy" id="304241"/>
    <lineage>
        <taxon>Eukaryota</taxon>
        <taxon>Metazoa</taxon>
        <taxon>Ecdysozoa</taxon>
        <taxon>Arthropoda</taxon>
        <taxon>Hexapoda</taxon>
        <taxon>Insecta</taxon>
        <taxon>Pterygota</taxon>
        <taxon>Neoptera</taxon>
        <taxon>Endopterygota</taxon>
        <taxon>Diptera</taxon>
        <taxon>Brachycera</taxon>
        <taxon>Tabanomorpha</taxon>
        <taxon>Tabanoidea</taxon>
        <taxon>Tabanidae</taxon>
        <taxon>Tabanus</taxon>
    </lineage>
</organism>
<dbReference type="InterPro" id="IPR036282">
    <property type="entry name" value="Glutathione-S-Trfase_C_sf"/>
</dbReference>
<dbReference type="SUPFAM" id="SSF47616">
    <property type="entry name" value="GST C-terminal domain-like"/>
    <property type="match status" value="1"/>
</dbReference>
<dbReference type="FunFam" id="3.40.30.10:FF:000034">
    <property type="entry name" value="glutathione S-transferase 1"/>
    <property type="match status" value="1"/>
</dbReference>
<evidence type="ECO:0000313" key="4">
    <source>
        <dbReference type="EMBL" id="JAI16268.1"/>
    </source>
</evidence>
<proteinExistence type="evidence at transcript level"/>
<dbReference type="SUPFAM" id="SSF52833">
    <property type="entry name" value="Thioredoxin-like"/>
    <property type="match status" value="1"/>
</dbReference>
<dbReference type="Gene3D" id="1.20.1050.10">
    <property type="match status" value="1"/>
</dbReference>
<evidence type="ECO:0000259" key="2">
    <source>
        <dbReference type="PROSITE" id="PS50404"/>
    </source>
</evidence>
<dbReference type="SFLD" id="SFLDG01153">
    <property type="entry name" value="Main.4:_Theta-like"/>
    <property type="match status" value="1"/>
</dbReference>
<dbReference type="SFLD" id="SFLDG00358">
    <property type="entry name" value="Main_(cytGST)"/>
    <property type="match status" value="1"/>
</dbReference>
<protein>
    <submittedName>
        <fullName evidence="4">Putative glutathione s-transferase</fullName>
    </submittedName>
</protein>
<comment type="subunit">
    <text evidence="1">Homodimer.</text>
</comment>
<dbReference type="GO" id="GO:0004364">
    <property type="term" value="F:glutathione transferase activity"/>
    <property type="evidence" value="ECO:0007669"/>
    <property type="project" value="TreeGrafter"/>
</dbReference>
<dbReference type="SFLD" id="SFLDS00019">
    <property type="entry name" value="Glutathione_Transferase_(cytos"/>
    <property type="match status" value="1"/>
</dbReference>
<dbReference type="FunFam" id="1.20.1050.10:FF:000007">
    <property type="entry name" value="Glutathione S-transferase 1-1"/>
    <property type="match status" value="1"/>
</dbReference>
<dbReference type="CDD" id="cd03177">
    <property type="entry name" value="GST_C_Delta_Epsilon"/>
    <property type="match status" value="1"/>
</dbReference>
<evidence type="ECO:0000259" key="3">
    <source>
        <dbReference type="PROSITE" id="PS50405"/>
    </source>
</evidence>
<dbReference type="CDD" id="cd03045">
    <property type="entry name" value="GST_N_Delta_Epsilon"/>
    <property type="match status" value="1"/>
</dbReference>
<dbReference type="InterPro" id="IPR010987">
    <property type="entry name" value="Glutathione-S-Trfase_C-like"/>
</dbReference>